<comment type="caution">
    <text evidence="2">The sequence shown here is derived from an EMBL/GenBank/DDBJ whole genome shotgun (WGS) entry which is preliminary data.</text>
</comment>
<dbReference type="EMBL" id="RBOM01000292">
    <property type="protein sequence ID" value="RMM59723.1"/>
    <property type="molecule type" value="Genomic_DNA"/>
</dbReference>
<evidence type="ECO:0000313" key="2">
    <source>
        <dbReference type="EMBL" id="RMM72465.1"/>
    </source>
</evidence>
<dbReference type="Proteomes" id="UP000276829">
    <property type="component" value="Unassembled WGS sequence"/>
</dbReference>
<name>A0A3M3GFA6_PSESG</name>
<dbReference type="Proteomes" id="UP000279057">
    <property type="component" value="Unassembled WGS sequence"/>
</dbReference>
<accession>A0A3M3GFA6</accession>
<protein>
    <submittedName>
        <fullName evidence="2">Uncharacterized protein</fullName>
    </submittedName>
</protein>
<reference evidence="3 4" key="1">
    <citation type="submission" date="2018-08" db="EMBL/GenBank/DDBJ databases">
        <title>Recombination of ecologically and evolutionarily significant loci maintains genetic cohesion in the Pseudomonas syringae species complex.</title>
        <authorList>
            <person name="Dillon M."/>
            <person name="Thakur S."/>
            <person name="Almeida R.N.D."/>
            <person name="Weir B.S."/>
            <person name="Guttman D.S."/>
        </authorList>
    </citation>
    <scope>NUCLEOTIDE SEQUENCE [LARGE SCALE GENOMIC DNA]</scope>
    <source>
        <strain evidence="2 3">ICMP 4324</strain>
        <strain evidence="1 4">ICMP 4332</strain>
    </source>
</reference>
<evidence type="ECO:0000313" key="1">
    <source>
        <dbReference type="EMBL" id="RMM59723.1"/>
    </source>
</evidence>
<evidence type="ECO:0000313" key="3">
    <source>
        <dbReference type="Proteomes" id="UP000276829"/>
    </source>
</evidence>
<dbReference type="EMBL" id="RBON01000076">
    <property type="protein sequence ID" value="RMM72465.1"/>
    <property type="molecule type" value="Genomic_DNA"/>
</dbReference>
<gene>
    <name evidence="2" type="ORF">ALQ73_05241</name>
    <name evidence="1" type="ORF">ALQ74_03240</name>
</gene>
<evidence type="ECO:0000313" key="4">
    <source>
        <dbReference type="Proteomes" id="UP000279057"/>
    </source>
</evidence>
<sequence>MQRVVITGSWRLRVGEPEVGVELNVCPVDAPIDFDRPMTLVDLRPYGLNNLAHRDVPLALAYFDGDTLYLKALLMRQEMHVCHFYSPMTLPSCNKDRVSDVLAEAFQKWHLTLNNFECCFFEAPPGMAFACHFEIDLPASHAADMVIEHLDTLQWPQFYLHLGSELSSIRSRKAVYRCPSSSEWLTVERGCRRKKSINSTGLRIEVFSHAGNGWVRSDVIESLNDDVDKELLQFRGDSDPDKLFKHSHDLYVSGSRVGVESAISGGIYELDFCFFQSAGAQQSNSREECTARSVVIRYVGGRKPFDMDCVQSDMSALSSCLVNTLDLDSSTRELSELPSWTWNHFDIA</sequence>
<proteinExistence type="predicted"/>
<dbReference type="AlphaFoldDB" id="A0A3M3GFA6"/>
<organism evidence="2 3">
    <name type="scientific">Pseudomonas savastanoi pv. glycinea</name>
    <name type="common">Pseudomonas syringae pv. glycinea</name>
    <dbReference type="NCBI Taxonomy" id="318"/>
    <lineage>
        <taxon>Bacteria</taxon>
        <taxon>Pseudomonadati</taxon>
        <taxon>Pseudomonadota</taxon>
        <taxon>Gammaproteobacteria</taxon>
        <taxon>Pseudomonadales</taxon>
        <taxon>Pseudomonadaceae</taxon>
        <taxon>Pseudomonas</taxon>
    </lineage>
</organism>
<dbReference type="RefSeq" id="WP_003381711.1">
    <property type="nucleotide sequence ID" value="NZ_RBOM01000292.1"/>
</dbReference>